<name>A0ABQ6A9X4_9PROT</name>
<evidence type="ECO:0008006" key="3">
    <source>
        <dbReference type="Google" id="ProtNLM"/>
    </source>
</evidence>
<keyword evidence="2" id="KW-1185">Reference proteome</keyword>
<evidence type="ECO:0000313" key="2">
    <source>
        <dbReference type="Proteomes" id="UP001156641"/>
    </source>
</evidence>
<proteinExistence type="predicted"/>
<protein>
    <recommendedName>
        <fullName evidence="3">DUF1214 domain-containing protein</fullName>
    </recommendedName>
</protein>
<dbReference type="EMBL" id="BSOS01000077">
    <property type="protein sequence ID" value="GLR68097.1"/>
    <property type="molecule type" value="Genomic_DNA"/>
</dbReference>
<dbReference type="Proteomes" id="UP001156641">
    <property type="component" value="Unassembled WGS sequence"/>
</dbReference>
<comment type="caution">
    <text evidence="1">The sequence shown here is derived from an EMBL/GenBank/DDBJ whole genome shotgun (WGS) entry which is preliminary data.</text>
</comment>
<evidence type="ECO:0000313" key="1">
    <source>
        <dbReference type="EMBL" id="GLR68097.1"/>
    </source>
</evidence>
<dbReference type="RefSeq" id="WP_284258939.1">
    <property type="nucleotide sequence ID" value="NZ_BSOS01000077.1"/>
</dbReference>
<organism evidence="1 2">
    <name type="scientific">Acidocella aquatica</name>
    <dbReference type="NCBI Taxonomy" id="1922313"/>
    <lineage>
        <taxon>Bacteria</taxon>
        <taxon>Pseudomonadati</taxon>
        <taxon>Pseudomonadota</taxon>
        <taxon>Alphaproteobacteria</taxon>
        <taxon>Acetobacterales</taxon>
        <taxon>Acidocellaceae</taxon>
        <taxon>Acidocella</taxon>
    </lineage>
</organism>
<sequence>MNNSTPPSPLATDDQRKAEKLALRLIEDPRIRAAREEARATLRADKVAALPDGYLGLDRALDQWILALTMRCINADPWRPKVLWNVYNAPRYWFGHVYAGAAVAIDNPDNSNREISVDGDSAYIIHGRFGKPATQFMIEIVVDFDHYAGIGRTLSALTTQNIVSDTDGNFTITIDSQLAHGRVNHLQSAAGKLNWMFMRDSMADWRQNITTLRVERTAGPPALPERTEDEIVGDIVTSMPVWVEFWRGFKDDFLGYPEPNRLVGPNGRPGGWGFLSGGRFHISGGQAVVITVTDGDANYTGCQISDPWTISPDPVTRLASLNKSQILPNPDDSITYVLAARDPGVHNWIDTVGLLDGWMMLRWQGVPATTDPATLVRSIKTVNLDDLASALPAGTPQATLASRSAQIARRIAEFAVRFVEE</sequence>
<reference evidence="2" key="1">
    <citation type="journal article" date="2019" name="Int. J. Syst. Evol. Microbiol.">
        <title>The Global Catalogue of Microorganisms (GCM) 10K type strain sequencing project: providing services to taxonomists for standard genome sequencing and annotation.</title>
        <authorList>
            <consortium name="The Broad Institute Genomics Platform"/>
            <consortium name="The Broad Institute Genome Sequencing Center for Infectious Disease"/>
            <person name="Wu L."/>
            <person name="Ma J."/>
        </authorList>
    </citation>
    <scope>NUCLEOTIDE SEQUENCE [LARGE SCALE GENOMIC DNA]</scope>
    <source>
        <strain evidence="2">NBRC 112502</strain>
    </source>
</reference>
<gene>
    <name evidence="1" type="ORF">GCM10010909_27780</name>
</gene>
<accession>A0ABQ6A9X4</accession>